<dbReference type="PROSITE" id="PS50011">
    <property type="entry name" value="PROTEIN_KINASE_DOM"/>
    <property type="match status" value="1"/>
</dbReference>
<keyword evidence="5" id="KW-0067">ATP-binding</keyword>
<evidence type="ECO:0000256" key="2">
    <source>
        <dbReference type="ARBA" id="ARBA00022679"/>
    </source>
</evidence>
<feature type="domain" description="Protein kinase" evidence="6">
    <location>
        <begin position="13"/>
        <end position="268"/>
    </location>
</feature>
<dbReference type="SUPFAM" id="SSF56112">
    <property type="entry name" value="Protein kinase-like (PK-like)"/>
    <property type="match status" value="1"/>
</dbReference>
<dbReference type="InterPro" id="IPR000719">
    <property type="entry name" value="Prot_kinase_dom"/>
</dbReference>
<dbReference type="EC" id="2.7.11.1" evidence="7"/>
<dbReference type="GO" id="GO:0004674">
    <property type="term" value="F:protein serine/threonine kinase activity"/>
    <property type="evidence" value="ECO:0007669"/>
    <property type="project" value="UniProtKB-EC"/>
</dbReference>
<evidence type="ECO:0000259" key="6">
    <source>
        <dbReference type="PROSITE" id="PS50011"/>
    </source>
</evidence>
<keyword evidence="3" id="KW-0547">Nucleotide-binding</keyword>
<evidence type="ECO:0000313" key="8">
    <source>
        <dbReference type="Proteomes" id="UP001596215"/>
    </source>
</evidence>
<evidence type="ECO:0000256" key="4">
    <source>
        <dbReference type="ARBA" id="ARBA00022777"/>
    </source>
</evidence>
<keyword evidence="1" id="KW-0723">Serine/threonine-protein kinase</keyword>
<name>A0ABW1VSN9_9GAMM</name>
<accession>A0ABW1VSN9</accession>
<evidence type="ECO:0000256" key="3">
    <source>
        <dbReference type="ARBA" id="ARBA00022741"/>
    </source>
</evidence>
<dbReference type="PROSITE" id="PS00108">
    <property type="entry name" value="PROTEIN_KINASE_ST"/>
    <property type="match status" value="1"/>
</dbReference>
<dbReference type="InterPro" id="IPR011009">
    <property type="entry name" value="Kinase-like_dom_sf"/>
</dbReference>
<dbReference type="PANTHER" id="PTHR24351">
    <property type="entry name" value="RIBOSOMAL PROTEIN S6 KINASE"/>
    <property type="match status" value="1"/>
</dbReference>
<keyword evidence="2 7" id="KW-0808">Transferase</keyword>
<protein>
    <submittedName>
        <fullName evidence="7">Serine/threonine-protein kinase</fullName>
        <ecNumber evidence="7">2.7.11.1</ecNumber>
    </submittedName>
</protein>
<dbReference type="Pfam" id="PF00069">
    <property type="entry name" value="Pkinase"/>
    <property type="match status" value="1"/>
</dbReference>
<gene>
    <name evidence="7" type="ORF">ACFP73_15945</name>
</gene>
<dbReference type="EMBL" id="JBHSUC010000035">
    <property type="protein sequence ID" value="MFC6363553.1"/>
    <property type="molecule type" value="Genomic_DNA"/>
</dbReference>
<dbReference type="SMART" id="SM00220">
    <property type="entry name" value="S_TKc"/>
    <property type="match status" value="1"/>
</dbReference>
<dbReference type="Proteomes" id="UP001596215">
    <property type="component" value="Unassembled WGS sequence"/>
</dbReference>
<organism evidence="7 8">
    <name type="scientific">Tatumella punctata</name>
    <dbReference type="NCBI Taxonomy" id="399969"/>
    <lineage>
        <taxon>Bacteria</taxon>
        <taxon>Pseudomonadati</taxon>
        <taxon>Pseudomonadota</taxon>
        <taxon>Gammaproteobacteria</taxon>
        <taxon>Enterobacterales</taxon>
        <taxon>Erwiniaceae</taxon>
        <taxon>Tatumella</taxon>
    </lineage>
</organism>
<evidence type="ECO:0000313" key="7">
    <source>
        <dbReference type="EMBL" id="MFC6363553.1"/>
    </source>
</evidence>
<sequence>MIAPMKRADVQFTYLKNIGQAGKNSEVYLAKDMHLDAEVAIKEVDKTKINAVDYFREARLLYASRHPNIVAINYACQDADNIYVCMPFYKKGTVSDRMQNEYLTAREIIRYSINFLSGLHHIHSKSLMHFDIKPNNIMLSERDEAMLSDFGLAKHLGSGGMATPDAAYTIHYPPEYFTHNEFNITYDIYQAGMTMYRMAVGFDAFNEEVDALFSDPSKAIDKISTGAFPRKVFEPHIPKPLRSIITKCLSVKPTDRYQSALDVLNALSAIDNVCLDWRKENSPTHYIWSKPKDQAKMVFKVDKNTTECELFKLGSDGSKRRDRPNCRDKTSGSDIYMILKAT</sequence>
<reference evidence="8" key="1">
    <citation type="journal article" date="2019" name="Int. J. Syst. Evol. Microbiol.">
        <title>The Global Catalogue of Microorganisms (GCM) 10K type strain sequencing project: providing services to taxonomists for standard genome sequencing and annotation.</title>
        <authorList>
            <consortium name="The Broad Institute Genomics Platform"/>
            <consortium name="The Broad Institute Genome Sequencing Center for Infectious Disease"/>
            <person name="Wu L."/>
            <person name="Ma J."/>
        </authorList>
    </citation>
    <scope>NUCLEOTIDE SEQUENCE [LARGE SCALE GENOMIC DNA]</scope>
    <source>
        <strain evidence="8">CGMCC 4.1530</strain>
    </source>
</reference>
<dbReference type="CDD" id="cd14014">
    <property type="entry name" value="STKc_PknB_like"/>
    <property type="match status" value="1"/>
</dbReference>
<evidence type="ECO:0000256" key="5">
    <source>
        <dbReference type="ARBA" id="ARBA00022840"/>
    </source>
</evidence>
<dbReference type="RefSeq" id="WP_343876610.1">
    <property type="nucleotide sequence ID" value="NZ_BAAAFW010000011.1"/>
</dbReference>
<dbReference type="InterPro" id="IPR008271">
    <property type="entry name" value="Ser/Thr_kinase_AS"/>
</dbReference>
<proteinExistence type="predicted"/>
<dbReference type="Gene3D" id="1.10.510.10">
    <property type="entry name" value="Transferase(Phosphotransferase) domain 1"/>
    <property type="match status" value="1"/>
</dbReference>
<evidence type="ECO:0000256" key="1">
    <source>
        <dbReference type="ARBA" id="ARBA00022527"/>
    </source>
</evidence>
<comment type="caution">
    <text evidence="7">The sequence shown here is derived from an EMBL/GenBank/DDBJ whole genome shotgun (WGS) entry which is preliminary data.</text>
</comment>
<keyword evidence="4 7" id="KW-0418">Kinase</keyword>
<keyword evidence="8" id="KW-1185">Reference proteome</keyword>